<evidence type="ECO:0008006" key="4">
    <source>
        <dbReference type="Google" id="ProtNLM"/>
    </source>
</evidence>
<evidence type="ECO:0000256" key="1">
    <source>
        <dbReference type="SAM" id="MobiDB-lite"/>
    </source>
</evidence>
<evidence type="ECO:0000313" key="3">
    <source>
        <dbReference type="Proteomes" id="UP001194746"/>
    </source>
</evidence>
<organism evidence="2 3">
    <name type="scientific">Aspergillus nanangensis</name>
    <dbReference type="NCBI Taxonomy" id="2582783"/>
    <lineage>
        <taxon>Eukaryota</taxon>
        <taxon>Fungi</taxon>
        <taxon>Dikarya</taxon>
        <taxon>Ascomycota</taxon>
        <taxon>Pezizomycotina</taxon>
        <taxon>Eurotiomycetes</taxon>
        <taxon>Eurotiomycetidae</taxon>
        <taxon>Eurotiales</taxon>
        <taxon>Aspergillaceae</taxon>
        <taxon>Aspergillus</taxon>
        <taxon>Aspergillus subgen. Circumdati</taxon>
    </lineage>
</organism>
<gene>
    <name evidence="2" type="ORF">FE257_011269</name>
</gene>
<dbReference type="EMBL" id="VCAU01000074">
    <property type="protein sequence ID" value="KAF9886629.1"/>
    <property type="molecule type" value="Genomic_DNA"/>
</dbReference>
<keyword evidence="3" id="KW-1185">Reference proteome</keyword>
<feature type="region of interest" description="Disordered" evidence="1">
    <location>
        <begin position="1"/>
        <end position="41"/>
    </location>
</feature>
<feature type="region of interest" description="Disordered" evidence="1">
    <location>
        <begin position="94"/>
        <end position="115"/>
    </location>
</feature>
<dbReference type="AlphaFoldDB" id="A0AAD4CHL3"/>
<reference evidence="2" key="2">
    <citation type="submission" date="2020-02" db="EMBL/GenBank/DDBJ databases">
        <authorList>
            <person name="Gilchrist C.L.M."/>
            <person name="Chooi Y.-H."/>
        </authorList>
    </citation>
    <scope>NUCLEOTIDE SEQUENCE</scope>
    <source>
        <strain evidence="2">MST-FP2251</strain>
    </source>
</reference>
<name>A0AAD4CHL3_ASPNN</name>
<protein>
    <recommendedName>
        <fullName evidence="4">Myb-like domain-containing protein</fullName>
    </recommendedName>
</protein>
<reference evidence="2" key="1">
    <citation type="journal article" date="2019" name="Beilstein J. Org. Chem.">
        <title>Nanangenines: drimane sesquiterpenoids as the dominant metabolite cohort of a novel Australian fungus, Aspergillus nanangensis.</title>
        <authorList>
            <person name="Lacey H.J."/>
            <person name="Gilchrist C.L.M."/>
            <person name="Crombie A."/>
            <person name="Kalaitzis J.A."/>
            <person name="Vuong D."/>
            <person name="Rutledge P.J."/>
            <person name="Turner P."/>
            <person name="Pitt J.I."/>
            <person name="Lacey E."/>
            <person name="Chooi Y.H."/>
            <person name="Piggott A.M."/>
        </authorList>
    </citation>
    <scope>NUCLEOTIDE SEQUENCE</scope>
    <source>
        <strain evidence="2">MST-FP2251</strain>
    </source>
</reference>
<comment type="caution">
    <text evidence="2">The sequence shown here is derived from an EMBL/GenBank/DDBJ whole genome shotgun (WGS) entry which is preliminary data.</text>
</comment>
<feature type="compositionally biased region" description="Low complexity" evidence="1">
    <location>
        <begin position="10"/>
        <end position="39"/>
    </location>
</feature>
<sequence>MPQTSRSKARQSQARKSQAQRSQRTPGRQSSSSAQIIRRAPIDWNDRKDKMLLLHVFNQRDCPRPSWTELSRVMGNKQYSPTQLKNRFNHLQTAAKEQAADPAATGAPQEGPIITLLRPHPPLIFARIRATAETRWSRAERR</sequence>
<evidence type="ECO:0000313" key="2">
    <source>
        <dbReference type="EMBL" id="KAF9886629.1"/>
    </source>
</evidence>
<accession>A0AAD4CHL3</accession>
<dbReference type="Proteomes" id="UP001194746">
    <property type="component" value="Unassembled WGS sequence"/>
</dbReference>
<proteinExistence type="predicted"/>